<dbReference type="OrthoDB" id="337038at2759"/>
<dbReference type="Gene3D" id="3.40.33.10">
    <property type="entry name" value="CAP"/>
    <property type="match status" value="1"/>
</dbReference>
<keyword evidence="3" id="KW-1185">Reference proteome</keyword>
<protein>
    <recommendedName>
        <fullName evidence="1">SCP domain-containing protein</fullName>
    </recommendedName>
</protein>
<sequence>KNQVVNRHNAYRRSYGASPLSWGDELCADTLQRARQCRFYHRKLKCTHGNDHYEENLAAGTPTVSRFEGLNRQGSKVAKYDYNHPDLSSSPGHFT</sequence>
<dbReference type="InterPro" id="IPR014044">
    <property type="entry name" value="CAP_dom"/>
</dbReference>
<dbReference type="AlphaFoldDB" id="A0A165NCF7"/>
<dbReference type="Proteomes" id="UP000076761">
    <property type="component" value="Unassembled WGS sequence"/>
</dbReference>
<feature type="non-terminal residue" evidence="2">
    <location>
        <position position="1"/>
    </location>
</feature>
<evidence type="ECO:0000313" key="3">
    <source>
        <dbReference type="Proteomes" id="UP000076761"/>
    </source>
</evidence>
<name>A0A165NCF7_9AGAM</name>
<dbReference type="Pfam" id="PF00188">
    <property type="entry name" value="CAP"/>
    <property type="match status" value="1"/>
</dbReference>
<proteinExistence type="predicted"/>
<dbReference type="EMBL" id="KV425640">
    <property type="protein sequence ID" value="KZT19461.1"/>
    <property type="molecule type" value="Genomic_DNA"/>
</dbReference>
<dbReference type="InParanoid" id="A0A165NCF7"/>
<reference evidence="2 3" key="1">
    <citation type="journal article" date="2016" name="Mol. Biol. Evol.">
        <title>Comparative Genomics of Early-Diverging Mushroom-Forming Fungi Provides Insights into the Origins of Lignocellulose Decay Capabilities.</title>
        <authorList>
            <person name="Nagy L.G."/>
            <person name="Riley R."/>
            <person name="Tritt A."/>
            <person name="Adam C."/>
            <person name="Daum C."/>
            <person name="Floudas D."/>
            <person name="Sun H."/>
            <person name="Yadav J.S."/>
            <person name="Pangilinan J."/>
            <person name="Larsson K.H."/>
            <person name="Matsuura K."/>
            <person name="Barry K."/>
            <person name="Labutti K."/>
            <person name="Kuo R."/>
            <person name="Ohm R.A."/>
            <person name="Bhattacharya S.S."/>
            <person name="Shirouzu T."/>
            <person name="Yoshinaga Y."/>
            <person name="Martin F.M."/>
            <person name="Grigoriev I.V."/>
            <person name="Hibbett D.S."/>
        </authorList>
    </citation>
    <scope>NUCLEOTIDE SEQUENCE [LARGE SCALE GENOMIC DNA]</scope>
    <source>
        <strain evidence="2 3">HHB14362 ss-1</strain>
    </source>
</reference>
<dbReference type="SUPFAM" id="SSF55797">
    <property type="entry name" value="PR-1-like"/>
    <property type="match status" value="1"/>
</dbReference>
<dbReference type="STRING" id="1314782.A0A165NCF7"/>
<accession>A0A165NCF7</accession>
<gene>
    <name evidence="2" type="ORF">NEOLEDRAFT_1077750</name>
</gene>
<evidence type="ECO:0000259" key="1">
    <source>
        <dbReference type="Pfam" id="PF00188"/>
    </source>
</evidence>
<feature type="domain" description="SCP" evidence="1">
    <location>
        <begin position="5"/>
        <end position="69"/>
    </location>
</feature>
<organism evidence="2 3">
    <name type="scientific">Neolentinus lepideus HHB14362 ss-1</name>
    <dbReference type="NCBI Taxonomy" id="1314782"/>
    <lineage>
        <taxon>Eukaryota</taxon>
        <taxon>Fungi</taxon>
        <taxon>Dikarya</taxon>
        <taxon>Basidiomycota</taxon>
        <taxon>Agaricomycotina</taxon>
        <taxon>Agaricomycetes</taxon>
        <taxon>Gloeophyllales</taxon>
        <taxon>Gloeophyllaceae</taxon>
        <taxon>Neolentinus</taxon>
    </lineage>
</organism>
<dbReference type="InterPro" id="IPR035940">
    <property type="entry name" value="CAP_sf"/>
</dbReference>
<evidence type="ECO:0000313" key="2">
    <source>
        <dbReference type="EMBL" id="KZT19461.1"/>
    </source>
</evidence>